<keyword evidence="3" id="KW-1185">Reference proteome</keyword>
<dbReference type="InterPro" id="IPR057481">
    <property type="entry name" value="Decapeptide"/>
</dbReference>
<sequence>MMFEALVKVEQQVVCPITKSTFEEPVVCCDGQCYEREAIEEWFRQRKWTSPLTNAKLETNKLVPNLALKRLAGAVQKLRPEVEAAERETAALRASLGERERTMERLEARLAEKIDAAEYERVLVLLERAQSRIAELLLLLQEEPVCNVVEEPARGGKPWDDLVSKRRAELVAEAAAARAAEARYEASLGEAEEHAAASRDAAVATACVVDALKSAAGRRRAELVRLSNELKSSEKRRALEANEYLKQAKAMGVPSAHAELEKTRATGEATVPFLRSYARSNVECLSLQAAVAAAGAEVLAAESRAAEMHQVICRARARDTVASERVSDLRAKIDAKSAERCALASTIRRLPADLHEVRRVALWADQATSGFLTPTVENLPMLMLLHKHSEEQLEQARVLRLLVGGHGDAPACRSSGYTAADCRTAGFSVQRCKAMGFTPKELADAGYDLPPRLNTHEFWPPALEVVAGRVITLDAARLAGYSAADFKAAGVDARRLKQAGYAAADLKAAGFSAKECLRAVDSAAECKAAGYDALSLKQAGYGCADLKAAGCSVDELKSAGFGTTTLKLAGFAAAECLGAGFSASDCLGGGYSAQEIMTSGYTWSDERSRTCNVSNAWLRLF</sequence>
<dbReference type="Pfam" id="PF04564">
    <property type="entry name" value="U-box"/>
    <property type="match status" value="1"/>
</dbReference>
<dbReference type="SMART" id="SM00504">
    <property type="entry name" value="Ubox"/>
    <property type="match status" value="1"/>
</dbReference>
<evidence type="ECO:0000313" key="2">
    <source>
        <dbReference type="EMBL" id="KAJ8605183.1"/>
    </source>
</evidence>
<comment type="caution">
    <text evidence="2">The sequence shown here is derived from an EMBL/GenBank/DDBJ whole genome shotgun (WGS) entry which is preliminary data.</text>
</comment>
<dbReference type="InterPro" id="IPR013083">
    <property type="entry name" value="Znf_RING/FYVE/PHD"/>
</dbReference>
<dbReference type="SUPFAM" id="SSF57850">
    <property type="entry name" value="RING/U-box"/>
    <property type="match status" value="1"/>
</dbReference>
<gene>
    <name evidence="2" type="ORF">CTAYLR_000387</name>
</gene>
<evidence type="ECO:0000313" key="3">
    <source>
        <dbReference type="Proteomes" id="UP001230188"/>
    </source>
</evidence>
<dbReference type="EMBL" id="JAQMWT010000317">
    <property type="protein sequence ID" value="KAJ8605183.1"/>
    <property type="molecule type" value="Genomic_DNA"/>
</dbReference>
<dbReference type="Gene3D" id="3.30.40.10">
    <property type="entry name" value="Zinc/RING finger domain, C3HC4 (zinc finger)"/>
    <property type="match status" value="1"/>
</dbReference>
<dbReference type="PANTHER" id="PTHR46573">
    <property type="entry name" value="WD REPEAT, SAM AND U-BOX DOMAIN-CONTAINING PROTEIN 1"/>
    <property type="match status" value="1"/>
</dbReference>
<dbReference type="PANTHER" id="PTHR46573:SF1">
    <property type="entry name" value="WD REPEAT, SAM AND U-BOX DOMAIN-CONTAINING PROTEIN 1"/>
    <property type="match status" value="1"/>
</dbReference>
<name>A0AAD7UIA8_9STRA</name>
<proteinExistence type="predicted"/>
<dbReference type="Pfam" id="PF25296">
    <property type="entry name" value="Decapeptide"/>
    <property type="match status" value="1"/>
</dbReference>
<reference evidence="2" key="1">
    <citation type="submission" date="2023-01" db="EMBL/GenBank/DDBJ databases">
        <title>Metagenome sequencing of chrysophaentin producing Chrysophaeum taylorii.</title>
        <authorList>
            <person name="Davison J."/>
            <person name="Bewley C."/>
        </authorList>
    </citation>
    <scope>NUCLEOTIDE SEQUENCE</scope>
    <source>
        <strain evidence="2">NIES-1699</strain>
    </source>
</reference>
<dbReference type="PROSITE" id="PS51698">
    <property type="entry name" value="U_BOX"/>
    <property type="match status" value="1"/>
</dbReference>
<organism evidence="2 3">
    <name type="scientific">Chrysophaeum taylorii</name>
    <dbReference type="NCBI Taxonomy" id="2483200"/>
    <lineage>
        <taxon>Eukaryota</taxon>
        <taxon>Sar</taxon>
        <taxon>Stramenopiles</taxon>
        <taxon>Ochrophyta</taxon>
        <taxon>Pelagophyceae</taxon>
        <taxon>Pelagomonadales</taxon>
        <taxon>Pelagomonadaceae</taxon>
        <taxon>Chrysophaeum</taxon>
    </lineage>
</organism>
<dbReference type="Proteomes" id="UP001230188">
    <property type="component" value="Unassembled WGS sequence"/>
</dbReference>
<dbReference type="GO" id="GO:0004842">
    <property type="term" value="F:ubiquitin-protein transferase activity"/>
    <property type="evidence" value="ECO:0007669"/>
    <property type="project" value="InterPro"/>
</dbReference>
<dbReference type="InterPro" id="IPR052085">
    <property type="entry name" value="WD-SAM-U-box"/>
</dbReference>
<dbReference type="GO" id="GO:0016567">
    <property type="term" value="P:protein ubiquitination"/>
    <property type="evidence" value="ECO:0007669"/>
    <property type="project" value="InterPro"/>
</dbReference>
<accession>A0AAD7UIA8</accession>
<dbReference type="InterPro" id="IPR003613">
    <property type="entry name" value="Ubox_domain"/>
</dbReference>
<evidence type="ECO:0000259" key="1">
    <source>
        <dbReference type="PROSITE" id="PS51698"/>
    </source>
</evidence>
<dbReference type="CDD" id="cd16655">
    <property type="entry name" value="RING-Ubox_WDSUB1-like"/>
    <property type="match status" value="1"/>
</dbReference>
<dbReference type="AlphaFoldDB" id="A0AAD7UIA8"/>
<protein>
    <recommendedName>
        <fullName evidence="1">U-box domain-containing protein</fullName>
    </recommendedName>
</protein>
<feature type="domain" description="U-box" evidence="1">
    <location>
        <begin position="8"/>
        <end position="82"/>
    </location>
</feature>